<proteinExistence type="predicted"/>
<feature type="compositionally biased region" description="Gly residues" evidence="2">
    <location>
        <begin position="592"/>
        <end position="606"/>
    </location>
</feature>
<accession>A0ABN9YDD5</accession>
<dbReference type="InterPro" id="IPR017853">
    <property type="entry name" value="GH"/>
</dbReference>
<evidence type="ECO:0008006" key="5">
    <source>
        <dbReference type="Google" id="ProtNLM"/>
    </source>
</evidence>
<evidence type="ECO:0000313" key="3">
    <source>
        <dbReference type="EMBL" id="CAK0910805.1"/>
    </source>
</evidence>
<evidence type="ECO:0000256" key="2">
    <source>
        <dbReference type="SAM" id="MobiDB-lite"/>
    </source>
</evidence>
<feature type="coiled-coil region" evidence="1">
    <location>
        <begin position="752"/>
        <end position="793"/>
    </location>
</feature>
<feature type="region of interest" description="Disordered" evidence="2">
    <location>
        <begin position="674"/>
        <end position="693"/>
    </location>
</feature>
<sequence length="798" mass="85515">RRPVRGRRAPHRPGGRRLSGGRAAAPGEEGPGHPRRARRVERGRVGLPAARRDAAPLHRQLRERPRGDHHRDGAAGAGGPGAEERGRGQARGRRRNSTNGNIYALQLPRGLAAGRYAIRETPRLAGHGRYDAPLVFGLNRKGAPGYLHCALPWGEPRRRNGSAAAATLLLGAAPEASGGLRRALLGYVQRERPRAAAPLLHYNSWYDMGTGEPFGEREALDAIAAVGEALASRGSRVDAYLFDDGWDDPDDGPLWGFNANFSGPGALRRAAERHGSELGFWLSPQGGYHGPAQARLRAARRDGILGPNETFTLTHAGYFERVVATVTRFGILCSSCPAVAASAGQWGAPSTKKRTTPPHLRRAVLDVCDPASLSFVRCFLADDVMMATCWAVEVSHDFDVPVGATSLSTRSGAPEEWRVKVMGERVQTEAGGLPKLPERVPGWPGGVALCLGSRVMPTLKGINTALQSSASFSERQLEPGCGFGGACGRAECAAAGGASLTQARQGLFQGRERPALQSRGKARALSGSSACLSGRLSRAWADRVRVALGSPPPAPAGAGAPPGLRRHRGEGQGGALALGQRERALRGERCPPGGGGGRPRIPGGTGRRGRRQLPAEVPAAVLRAEERQRWTCKSCLRERAGKAWINSADRSSCFLCGIHRSACFGGHLEPSLPSKRGEDAKGGAPPKAATGLNPWSKETKELEMLRRKVEQLAAAQELYKEFVAVAKHNWPAWLACKQELEVERDWSQEKQLLKSKEALDQQRVQLADLLKQIGEAESGIQQQELAIKDLAQQRSVLA</sequence>
<dbReference type="Proteomes" id="UP001189429">
    <property type="component" value="Unassembled WGS sequence"/>
</dbReference>
<evidence type="ECO:0000256" key="1">
    <source>
        <dbReference type="SAM" id="Coils"/>
    </source>
</evidence>
<feature type="non-terminal residue" evidence="3">
    <location>
        <position position="1"/>
    </location>
</feature>
<comment type="caution">
    <text evidence="3">The sequence shown here is derived from an EMBL/GenBank/DDBJ whole genome shotgun (WGS) entry which is preliminary data.</text>
</comment>
<name>A0ABN9YDD5_9DINO</name>
<organism evidence="3 4">
    <name type="scientific">Prorocentrum cordatum</name>
    <dbReference type="NCBI Taxonomy" id="2364126"/>
    <lineage>
        <taxon>Eukaryota</taxon>
        <taxon>Sar</taxon>
        <taxon>Alveolata</taxon>
        <taxon>Dinophyceae</taxon>
        <taxon>Prorocentrales</taxon>
        <taxon>Prorocentraceae</taxon>
        <taxon>Prorocentrum</taxon>
    </lineage>
</organism>
<feature type="region of interest" description="Disordered" evidence="2">
    <location>
        <begin position="1"/>
        <end position="99"/>
    </location>
</feature>
<dbReference type="SUPFAM" id="SSF51445">
    <property type="entry name" value="(Trans)glycosidases"/>
    <property type="match status" value="1"/>
</dbReference>
<dbReference type="EMBL" id="CAUYUJ010022464">
    <property type="protein sequence ID" value="CAK0910805.1"/>
    <property type="molecule type" value="Genomic_DNA"/>
</dbReference>
<reference evidence="3" key="1">
    <citation type="submission" date="2023-10" db="EMBL/GenBank/DDBJ databases">
        <authorList>
            <person name="Chen Y."/>
            <person name="Shah S."/>
            <person name="Dougan E. K."/>
            <person name="Thang M."/>
            <person name="Chan C."/>
        </authorList>
    </citation>
    <scope>NUCLEOTIDE SEQUENCE [LARGE SCALE GENOMIC DNA]</scope>
</reference>
<keyword evidence="1" id="KW-0175">Coiled coil</keyword>
<feature type="compositionally biased region" description="Basic residues" evidence="2">
    <location>
        <begin position="1"/>
        <end position="15"/>
    </location>
</feature>
<feature type="compositionally biased region" description="Basic and acidic residues" evidence="2">
    <location>
        <begin position="580"/>
        <end position="589"/>
    </location>
</feature>
<evidence type="ECO:0000313" key="4">
    <source>
        <dbReference type="Proteomes" id="UP001189429"/>
    </source>
</evidence>
<feature type="region of interest" description="Disordered" evidence="2">
    <location>
        <begin position="547"/>
        <end position="614"/>
    </location>
</feature>
<feature type="compositionally biased region" description="Basic and acidic residues" evidence="2">
    <location>
        <begin position="40"/>
        <end position="73"/>
    </location>
</feature>
<protein>
    <recommendedName>
        <fullName evidence="5">Alpha-galactosidase</fullName>
    </recommendedName>
</protein>
<keyword evidence="4" id="KW-1185">Reference proteome</keyword>
<gene>
    <name evidence="3" type="ORF">PCOR1329_LOCUS84871</name>
</gene>